<evidence type="ECO:0000259" key="8">
    <source>
        <dbReference type="Pfam" id="PF02397"/>
    </source>
</evidence>
<evidence type="ECO:0000256" key="1">
    <source>
        <dbReference type="ARBA" id="ARBA00004141"/>
    </source>
</evidence>
<protein>
    <submittedName>
        <fullName evidence="9">Exopolysaccharide biosynthesis polyprenyl glycosylphosphotransferase</fullName>
    </submittedName>
</protein>
<feature type="transmembrane region" description="Helical" evidence="7">
    <location>
        <begin position="263"/>
        <end position="283"/>
    </location>
</feature>
<dbReference type="Proteomes" id="UP000004910">
    <property type="component" value="Unassembled WGS sequence"/>
</dbReference>
<accession>B1C4H3</accession>
<organism evidence="9 10">
    <name type="scientific">Thomasclavelia spiroformis DSM 1552</name>
    <dbReference type="NCBI Taxonomy" id="428126"/>
    <lineage>
        <taxon>Bacteria</taxon>
        <taxon>Bacillati</taxon>
        <taxon>Bacillota</taxon>
        <taxon>Erysipelotrichia</taxon>
        <taxon>Erysipelotrichales</taxon>
        <taxon>Coprobacillaceae</taxon>
        <taxon>Thomasclavelia</taxon>
    </lineage>
</organism>
<sequence>MRGETVNRKLMPIMLFAIEIVMYYFICLYFHMDTKLIIGSGTLYFLFMFIYGHYSLKTCLIWNEIKQLVKTSFCFFIALLVLVPKSYGYDRRIHLTVMVVAMFIISLLASRFLRIAFREIFARKTLVIGTGYEAARLGKISNNNRFALTSVKGYVDVNNTKDLFGFKQENIIKHSRVYDYDNLNEAIENNEIEQIIIALPEANQQVIDKVMSDIYGKVASVKYLPNVNGTMTFSSEVQDFDGQLLIATSNDTIGILDKFIKRFIDILAGIVGVITLLPLMVYVKYKYVKSGDYDNIMFSQYRIGKNGKLIKIYKFRSMIPNAEKELERLMKEDSKIKEEYLTNKKLKDDPRITPVGHFLRKTSLDEWPQFINVLKGEMSFIGPRPYLPREKEDMGQYYDSIIKLKPGVTGMWQANGRSDVEFSYRCKLDDYYYHNWSIWLDFTIMYKTVKSVVYGKGSL</sequence>
<feature type="transmembrane region" description="Helical" evidence="7">
    <location>
        <begin position="93"/>
        <end position="113"/>
    </location>
</feature>
<dbReference type="GO" id="GO:0016020">
    <property type="term" value="C:membrane"/>
    <property type="evidence" value="ECO:0007669"/>
    <property type="project" value="UniProtKB-SubCell"/>
</dbReference>
<evidence type="ECO:0000256" key="5">
    <source>
        <dbReference type="ARBA" id="ARBA00022989"/>
    </source>
</evidence>
<keyword evidence="10" id="KW-1185">Reference proteome</keyword>
<reference evidence="9" key="2">
    <citation type="submission" date="2014-06" db="EMBL/GenBank/DDBJ databases">
        <title>Draft genome sequence of Clostridium spiroforme (DSM 1552).</title>
        <authorList>
            <person name="Sudarsanam P."/>
            <person name="Ley R."/>
            <person name="Guruge J."/>
            <person name="Turnbaugh P.J."/>
            <person name="Mahowald M."/>
            <person name="Liep D."/>
            <person name="Gordon J."/>
        </authorList>
    </citation>
    <scope>NUCLEOTIDE SEQUENCE</scope>
    <source>
        <strain evidence="9">DSM 1552</strain>
    </source>
</reference>
<dbReference type="AlphaFoldDB" id="B1C4H3"/>
<evidence type="ECO:0000256" key="2">
    <source>
        <dbReference type="ARBA" id="ARBA00006464"/>
    </source>
</evidence>
<dbReference type="STRING" id="428126.CLOSPI_02369"/>
<evidence type="ECO:0000256" key="6">
    <source>
        <dbReference type="ARBA" id="ARBA00023136"/>
    </source>
</evidence>
<dbReference type="PANTHER" id="PTHR30576">
    <property type="entry name" value="COLANIC BIOSYNTHESIS UDP-GLUCOSE LIPID CARRIER TRANSFERASE"/>
    <property type="match status" value="1"/>
</dbReference>
<keyword evidence="6 7" id="KW-0472">Membrane</keyword>
<dbReference type="HOGENOM" id="CLU_024920_3_5_9"/>
<evidence type="ECO:0000256" key="3">
    <source>
        <dbReference type="ARBA" id="ARBA00022679"/>
    </source>
</evidence>
<feature type="transmembrane region" description="Helical" evidence="7">
    <location>
        <begin position="12"/>
        <end position="31"/>
    </location>
</feature>
<evidence type="ECO:0000313" key="9">
    <source>
        <dbReference type="EMBL" id="EDS73944.1"/>
    </source>
</evidence>
<dbReference type="EMBL" id="ABIK02000015">
    <property type="protein sequence ID" value="EDS73944.1"/>
    <property type="molecule type" value="Genomic_DNA"/>
</dbReference>
<evidence type="ECO:0000256" key="4">
    <source>
        <dbReference type="ARBA" id="ARBA00022692"/>
    </source>
</evidence>
<feature type="transmembrane region" description="Helical" evidence="7">
    <location>
        <begin position="37"/>
        <end position="56"/>
    </location>
</feature>
<reference evidence="9" key="1">
    <citation type="submission" date="2008-02" db="EMBL/GenBank/DDBJ databases">
        <authorList>
            <person name="Fulton L."/>
            <person name="Clifton S."/>
            <person name="Fulton B."/>
            <person name="Xu J."/>
            <person name="Minx P."/>
            <person name="Pepin K.H."/>
            <person name="Johnson M."/>
            <person name="Thiruvilangam P."/>
            <person name="Bhonagiri V."/>
            <person name="Nash W.E."/>
            <person name="Mardis E.R."/>
            <person name="Wilson R.K."/>
        </authorList>
    </citation>
    <scope>NUCLEOTIDE SEQUENCE [LARGE SCALE GENOMIC DNA]</scope>
    <source>
        <strain evidence="9">DSM 1552</strain>
    </source>
</reference>
<keyword evidence="4 7" id="KW-0812">Transmembrane</keyword>
<dbReference type="InterPro" id="IPR003362">
    <property type="entry name" value="Bact_transf"/>
</dbReference>
<evidence type="ECO:0000256" key="7">
    <source>
        <dbReference type="SAM" id="Phobius"/>
    </source>
</evidence>
<feature type="domain" description="Bacterial sugar transferase" evidence="8">
    <location>
        <begin position="261"/>
        <end position="453"/>
    </location>
</feature>
<comment type="caution">
    <text evidence="9">The sequence shown here is derived from an EMBL/GenBank/DDBJ whole genome shotgun (WGS) entry which is preliminary data.</text>
</comment>
<keyword evidence="3" id="KW-0808">Transferase</keyword>
<dbReference type="GO" id="GO:0016780">
    <property type="term" value="F:phosphotransferase activity, for other substituted phosphate groups"/>
    <property type="evidence" value="ECO:0007669"/>
    <property type="project" value="TreeGrafter"/>
</dbReference>
<dbReference type="InterPro" id="IPR017475">
    <property type="entry name" value="EPS_sugar_tfrase"/>
</dbReference>
<dbReference type="Gene3D" id="3.40.50.720">
    <property type="entry name" value="NAD(P)-binding Rossmann-like Domain"/>
    <property type="match status" value="1"/>
</dbReference>
<dbReference type="eggNOG" id="COG2148">
    <property type="taxonomic scope" value="Bacteria"/>
</dbReference>
<dbReference type="Pfam" id="PF02397">
    <property type="entry name" value="Bac_transf"/>
    <property type="match status" value="1"/>
</dbReference>
<proteinExistence type="inferred from homology"/>
<keyword evidence="5 7" id="KW-1133">Transmembrane helix</keyword>
<comment type="subcellular location">
    <subcellularLocation>
        <location evidence="1">Membrane</location>
        <topology evidence="1">Multi-pass membrane protein</topology>
    </subcellularLocation>
</comment>
<dbReference type="NCBIfam" id="TIGR03025">
    <property type="entry name" value="EPS_sugtrans"/>
    <property type="match status" value="1"/>
</dbReference>
<gene>
    <name evidence="9" type="ORF">CLOSPI_02369</name>
</gene>
<dbReference type="PANTHER" id="PTHR30576:SF10">
    <property type="entry name" value="SLL5057 PROTEIN"/>
    <property type="match status" value="1"/>
</dbReference>
<comment type="similarity">
    <text evidence="2">Belongs to the bacterial sugar transferase family.</text>
</comment>
<evidence type="ECO:0000313" key="10">
    <source>
        <dbReference type="Proteomes" id="UP000004910"/>
    </source>
</evidence>
<name>B1C4H3_9FIRM</name>
<feature type="transmembrane region" description="Helical" evidence="7">
    <location>
        <begin position="68"/>
        <end position="87"/>
    </location>
</feature>